<evidence type="ECO:0000313" key="2">
    <source>
        <dbReference type="Proteomes" id="UP001317613"/>
    </source>
</evidence>
<organism evidence="1 2">
    <name type="scientific">Enterococcus faecalis</name>
    <name type="common">Streptococcus faecalis</name>
    <dbReference type="NCBI Taxonomy" id="1351"/>
    <lineage>
        <taxon>Bacteria</taxon>
        <taxon>Bacillati</taxon>
        <taxon>Bacillota</taxon>
        <taxon>Bacilli</taxon>
        <taxon>Lactobacillales</taxon>
        <taxon>Enterococcaceae</taxon>
        <taxon>Enterococcus</taxon>
    </lineage>
</organism>
<reference evidence="1" key="1">
    <citation type="submission" date="2022-08" db="EMBL/GenBank/DDBJ databases">
        <title>Molecular epidemiological analysis of five strains of VanD-type vancomycin-resistant Enterococcus faecalis.</title>
        <authorList>
            <person name="Mimura K."/>
            <person name="Hashimoto Y."/>
            <person name="Tomita H."/>
        </authorList>
    </citation>
    <scope>NUCLEOTIDE SEQUENCE</scope>
    <source>
        <strain evidence="1">SVR2332</strain>
        <plasmid evidence="1">pSVR2332_phage</plasmid>
    </source>
</reference>
<proteinExistence type="predicted"/>
<geneLocation type="plasmid" evidence="1 2">
    <name>pSVR2332_phage</name>
</geneLocation>
<evidence type="ECO:0000313" key="1">
    <source>
        <dbReference type="EMBL" id="BDQ63958.1"/>
    </source>
</evidence>
<protein>
    <submittedName>
        <fullName evidence="1">Uncharacterized protein</fullName>
    </submittedName>
</protein>
<gene>
    <name evidence="1" type="ORF">EfsSVR2332_40360</name>
</gene>
<dbReference type="EMBL" id="AP026731">
    <property type="protein sequence ID" value="BDQ63958.1"/>
    <property type="molecule type" value="Genomic_DNA"/>
</dbReference>
<keyword evidence="1" id="KW-0614">Plasmid</keyword>
<name>A0AC59HW57_ENTFL</name>
<dbReference type="Proteomes" id="UP001317613">
    <property type="component" value="Plasmid pSVR2332_phage"/>
</dbReference>
<sequence>MYTILVSIRRYLHEEKNLFPFIRAELAKRNMTLEDLADSMKEMGIIKVSASSLSNKLNGHRNFLPDEMLVISKILDSDINLLFFNIEYTKRIQCS</sequence>
<accession>A0AC59HW57</accession>